<organism evidence="3 4">
    <name type="scientific">Trichomonas vaginalis (strain ATCC PRA-98 / G3)</name>
    <dbReference type="NCBI Taxonomy" id="412133"/>
    <lineage>
        <taxon>Eukaryota</taxon>
        <taxon>Metamonada</taxon>
        <taxon>Parabasalia</taxon>
        <taxon>Trichomonadida</taxon>
        <taxon>Trichomonadidae</taxon>
        <taxon>Trichomonas</taxon>
    </lineage>
</organism>
<comment type="similarity">
    <text evidence="1">Belongs to the glycosyltransferase 47 family.</text>
</comment>
<dbReference type="eggNOG" id="KOG1021">
    <property type="taxonomic scope" value="Eukaryota"/>
</dbReference>
<dbReference type="InterPro" id="IPR040911">
    <property type="entry name" value="Exostosin_GT47"/>
</dbReference>
<dbReference type="VEuPathDB" id="TrichDB:TVAGG3_0321150"/>
<dbReference type="InParanoid" id="A2DYI6"/>
<dbReference type="InterPro" id="IPR004263">
    <property type="entry name" value="Exostosin"/>
</dbReference>
<dbReference type="AlphaFoldDB" id="A2DYI6"/>
<sequence length="291" mass="34339">MHRKNCDLDRIVLPEISKYPYYQRYNGVDHLFIQLLFTHNNIPITPDHEKNLSSMLTLGDLKWNYTIFTPREVWRNTIMPYNSNFDIIDTFESKDRPMRLFLIGQFNLQAFDRRSRVIRRALLRFLQSLPHSTVIQTMRKSTTHNAGLFDIESFMRHSDFCTVPHGDGPASKRLYDSFRTGCIPLVMSDELRFPFEAVFLEYKDFITQVPAYHPRLVGLAVGCNNGMKHRQFVRRRLREVDSLLRVYKGIDEVQPTNGDFLWGWGWMQFFKAATVSSVKRRSLLKSKYILD</sequence>
<dbReference type="Proteomes" id="UP000001542">
    <property type="component" value="Unassembled WGS sequence"/>
</dbReference>
<gene>
    <name evidence="3" type="ORF">TVAG_388530</name>
</gene>
<evidence type="ECO:0000256" key="1">
    <source>
        <dbReference type="ARBA" id="ARBA00010271"/>
    </source>
</evidence>
<evidence type="ECO:0000313" key="3">
    <source>
        <dbReference type="EMBL" id="EAY14521.1"/>
    </source>
</evidence>
<dbReference type="Pfam" id="PF03016">
    <property type="entry name" value="Exostosin_GT47"/>
    <property type="match status" value="1"/>
</dbReference>
<dbReference type="EMBL" id="DS113269">
    <property type="protein sequence ID" value="EAY14521.1"/>
    <property type="molecule type" value="Genomic_DNA"/>
</dbReference>
<dbReference type="PANTHER" id="PTHR11062">
    <property type="entry name" value="EXOSTOSIN HEPARAN SULFATE GLYCOSYLTRANSFERASE -RELATED"/>
    <property type="match status" value="1"/>
</dbReference>
<dbReference type="GO" id="GO:0016757">
    <property type="term" value="F:glycosyltransferase activity"/>
    <property type="evidence" value="ECO:0007669"/>
    <property type="project" value="InterPro"/>
</dbReference>
<protein>
    <recommendedName>
        <fullName evidence="2">Exostosin GT47 domain-containing protein</fullName>
    </recommendedName>
</protein>
<feature type="domain" description="Exostosin GT47" evidence="2">
    <location>
        <begin position="8"/>
        <end position="211"/>
    </location>
</feature>
<proteinExistence type="inferred from homology"/>
<dbReference type="OrthoDB" id="1924787at2759"/>
<reference evidence="3" key="2">
    <citation type="journal article" date="2007" name="Science">
        <title>Draft genome sequence of the sexually transmitted pathogen Trichomonas vaginalis.</title>
        <authorList>
            <person name="Carlton J.M."/>
            <person name="Hirt R.P."/>
            <person name="Silva J.C."/>
            <person name="Delcher A.L."/>
            <person name="Schatz M."/>
            <person name="Zhao Q."/>
            <person name="Wortman J.R."/>
            <person name="Bidwell S.L."/>
            <person name="Alsmark U.C.M."/>
            <person name="Besteiro S."/>
            <person name="Sicheritz-Ponten T."/>
            <person name="Noel C.J."/>
            <person name="Dacks J.B."/>
            <person name="Foster P.G."/>
            <person name="Simillion C."/>
            <person name="Van de Peer Y."/>
            <person name="Miranda-Saavedra D."/>
            <person name="Barton G.J."/>
            <person name="Westrop G.D."/>
            <person name="Mueller S."/>
            <person name="Dessi D."/>
            <person name="Fiori P.L."/>
            <person name="Ren Q."/>
            <person name="Paulsen I."/>
            <person name="Zhang H."/>
            <person name="Bastida-Corcuera F.D."/>
            <person name="Simoes-Barbosa A."/>
            <person name="Brown M.T."/>
            <person name="Hayes R.D."/>
            <person name="Mukherjee M."/>
            <person name="Okumura C.Y."/>
            <person name="Schneider R."/>
            <person name="Smith A.J."/>
            <person name="Vanacova S."/>
            <person name="Villalvazo M."/>
            <person name="Haas B.J."/>
            <person name="Pertea M."/>
            <person name="Feldblyum T.V."/>
            <person name="Utterback T.R."/>
            <person name="Shu C.L."/>
            <person name="Osoegawa K."/>
            <person name="de Jong P.J."/>
            <person name="Hrdy I."/>
            <person name="Horvathova L."/>
            <person name="Zubacova Z."/>
            <person name="Dolezal P."/>
            <person name="Malik S.B."/>
            <person name="Logsdon J.M. Jr."/>
            <person name="Henze K."/>
            <person name="Gupta A."/>
            <person name="Wang C.C."/>
            <person name="Dunne R.L."/>
            <person name="Upcroft J.A."/>
            <person name="Upcroft P."/>
            <person name="White O."/>
            <person name="Salzberg S.L."/>
            <person name="Tang P."/>
            <person name="Chiu C.-H."/>
            <person name="Lee Y.-S."/>
            <person name="Embley T.M."/>
            <person name="Coombs G.H."/>
            <person name="Mottram J.C."/>
            <person name="Tachezy J."/>
            <person name="Fraser-Liggett C.M."/>
            <person name="Johnson P.J."/>
        </authorList>
    </citation>
    <scope>NUCLEOTIDE SEQUENCE [LARGE SCALE GENOMIC DNA]</scope>
    <source>
        <strain evidence="3">G3</strain>
    </source>
</reference>
<dbReference type="STRING" id="5722.A2DYI6"/>
<evidence type="ECO:0000259" key="2">
    <source>
        <dbReference type="Pfam" id="PF03016"/>
    </source>
</evidence>
<dbReference type="VEuPathDB" id="TrichDB:TVAG_388530"/>
<keyword evidence="4" id="KW-1185">Reference proteome</keyword>
<dbReference type="RefSeq" id="XP_001326744.1">
    <property type="nucleotide sequence ID" value="XM_001326709.1"/>
</dbReference>
<name>A2DYI6_TRIV3</name>
<dbReference type="KEGG" id="tva:4772511"/>
<accession>A2DYI6</accession>
<reference evidence="3" key="1">
    <citation type="submission" date="2006-10" db="EMBL/GenBank/DDBJ databases">
        <authorList>
            <person name="Amadeo P."/>
            <person name="Zhao Q."/>
            <person name="Wortman J."/>
            <person name="Fraser-Liggett C."/>
            <person name="Carlton J."/>
        </authorList>
    </citation>
    <scope>NUCLEOTIDE SEQUENCE</scope>
    <source>
        <strain evidence="3">G3</strain>
    </source>
</reference>
<dbReference type="PANTHER" id="PTHR11062:SF281">
    <property type="entry name" value="EXOSTOSIN-LIKE 2"/>
    <property type="match status" value="1"/>
</dbReference>
<evidence type="ECO:0000313" key="4">
    <source>
        <dbReference type="Proteomes" id="UP000001542"/>
    </source>
</evidence>